<name>A0AB39C8J8_9CAUD</name>
<evidence type="ECO:0000256" key="1">
    <source>
        <dbReference type="SAM" id="MobiDB-lite"/>
    </source>
</evidence>
<accession>A0AB39C8J8</accession>
<evidence type="ECO:0000313" key="2">
    <source>
        <dbReference type="EMBL" id="XDJ02946.1"/>
    </source>
</evidence>
<organism evidence="2">
    <name type="scientific">Staphylococcus phage UHP46</name>
    <dbReference type="NCBI Taxonomy" id="3234966"/>
    <lineage>
        <taxon>Viruses</taxon>
        <taxon>Duplodnaviria</taxon>
        <taxon>Heunggongvirae</taxon>
        <taxon>Uroviricota</taxon>
        <taxon>Caudoviricetes</taxon>
        <taxon>Herelleviridae</taxon>
        <taxon>Twortvirinae</taxon>
        <taxon>Sciuriunavirus</taxon>
    </lineage>
</organism>
<sequence>MDFAQHLKQEKEKLGTPKFKQKQEPVRRFTDEQKKELWKRVKSKSSYIDLRKDIDKYSYL</sequence>
<protein>
    <submittedName>
        <fullName evidence="2">Uncharacterized protein</fullName>
    </submittedName>
</protein>
<reference evidence="2" key="1">
    <citation type="submission" date="2024-06" db="EMBL/GenBank/DDBJ databases">
        <authorList>
            <person name="Najeeb S."/>
            <person name="Khan I."/>
            <person name="Muhammad J."/>
            <person name="Abbas A."/>
            <person name="Jahangir M."/>
            <person name="Alvi I.A."/>
            <person name="Ullah A."/>
            <person name="Ullah A."/>
            <person name="Khan A."/>
        </authorList>
    </citation>
    <scope>NUCLEOTIDE SEQUENCE</scope>
</reference>
<proteinExistence type="predicted"/>
<dbReference type="EMBL" id="PP995776">
    <property type="protein sequence ID" value="XDJ02946.1"/>
    <property type="molecule type" value="Genomic_DNA"/>
</dbReference>
<feature type="region of interest" description="Disordered" evidence="1">
    <location>
        <begin position="1"/>
        <end position="27"/>
    </location>
</feature>